<name>C9PRH0_9PAST</name>
<dbReference type="HOGENOM" id="CLU_094944_0_0_6"/>
<dbReference type="OrthoDB" id="5564772at2"/>
<accession>C9PRH0</accession>
<organism evidence="1 2">
    <name type="scientific">Pasteurella dagmatis ATCC 43325</name>
    <dbReference type="NCBI Taxonomy" id="667128"/>
    <lineage>
        <taxon>Bacteria</taxon>
        <taxon>Pseudomonadati</taxon>
        <taxon>Pseudomonadota</taxon>
        <taxon>Gammaproteobacteria</taxon>
        <taxon>Pasteurellales</taxon>
        <taxon>Pasteurellaceae</taxon>
        <taxon>Pasteurella</taxon>
    </lineage>
</organism>
<sequence>MELSQHSFENYVHQLVETYKGKRIHSFEYEGHLFWLKQPEVVSASWRLIKPNPNKAFQHEINSLINFAKSNAPVPQLLLTGKDFLVLKDAGPTLADWVEDITVPENEKKYILSEGVKALLALHQKGLVHGRPALRDMAWNGKQISFIDLETHHEASEKKQTYDIIIFIYSLCRSKAIPDLEIRRLVNELAQQAKIPIWQQVLHLLQTYRFLYFLLLPFKLIARTDLIAIYRLFENMSFLMKEGKVE</sequence>
<dbReference type="EMBL" id="ACZR01000014">
    <property type="protein sequence ID" value="EEX50071.1"/>
    <property type="molecule type" value="Genomic_DNA"/>
</dbReference>
<protein>
    <recommendedName>
        <fullName evidence="3">Aminoglycoside phosphotransferase domain-containing protein</fullName>
    </recommendedName>
</protein>
<evidence type="ECO:0000313" key="1">
    <source>
        <dbReference type="EMBL" id="EEX50071.1"/>
    </source>
</evidence>
<proteinExistence type="predicted"/>
<dbReference type="RefSeq" id="WP_005762464.1">
    <property type="nucleotide sequence ID" value="NZ_GG704810.1"/>
</dbReference>
<dbReference type="STRING" id="667128.HMPREF0621_1594"/>
<evidence type="ECO:0000313" key="2">
    <source>
        <dbReference type="Proteomes" id="UP000005519"/>
    </source>
</evidence>
<reference evidence="1 2" key="1">
    <citation type="submission" date="2009-10" db="EMBL/GenBank/DDBJ databases">
        <authorList>
            <person name="Muzny D."/>
            <person name="Qin X."/>
            <person name="Deng J."/>
            <person name="Jiang H."/>
            <person name="Liu Y."/>
            <person name="Qu J."/>
            <person name="Song X.-Z."/>
            <person name="Zhang L."/>
            <person name="Thornton R."/>
            <person name="Coyle M."/>
            <person name="Francisco L."/>
            <person name="Jackson L."/>
            <person name="Javaid M."/>
            <person name="Korchina V."/>
            <person name="Kovar C."/>
            <person name="Mata R."/>
            <person name="Mathew T."/>
            <person name="Ngo R."/>
            <person name="Nguyen L."/>
            <person name="Nguyen N."/>
            <person name="Okwuonu G."/>
            <person name="Ongeri F."/>
            <person name="Pham C."/>
            <person name="Simmons D."/>
            <person name="Wilczek-Boney K."/>
            <person name="Hale W."/>
            <person name="Jakkamsetti A."/>
            <person name="Pham P."/>
            <person name="Ruth R."/>
            <person name="San Lucas F."/>
            <person name="Warren J."/>
            <person name="Zhang J."/>
            <person name="Zhao Z."/>
            <person name="Zhou C."/>
            <person name="Zhu D."/>
            <person name="Lee S."/>
            <person name="Bess C."/>
            <person name="Blankenburg K."/>
            <person name="Forbes L."/>
            <person name="Fu Q."/>
            <person name="Gubbala S."/>
            <person name="Hirani K."/>
            <person name="Jayaseelan J.C."/>
            <person name="Lara F."/>
            <person name="Munidasa M."/>
            <person name="Palculict T."/>
            <person name="Patil S."/>
            <person name="Pu L.-L."/>
            <person name="Saada N."/>
            <person name="Tang L."/>
            <person name="Weissenberger G."/>
            <person name="Zhu Y."/>
            <person name="Hemphill L."/>
            <person name="Shang Y."/>
            <person name="Youmans B."/>
            <person name="Ayvaz T."/>
            <person name="Ross M."/>
            <person name="Santibanez J."/>
            <person name="Aqrawi P."/>
            <person name="Gross S."/>
            <person name="Joshi V."/>
            <person name="Fowler G."/>
            <person name="Nazareth L."/>
            <person name="Reid J."/>
            <person name="Worley K."/>
            <person name="Petrosino J."/>
            <person name="Highlander S."/>
            <person name="Gibbs R."/>
        </authorList>
    </citation>
    <scope>NUCLEOTIDE SEQUENCE [LARGE SCALE GENOMIC DNA]</scope>
    <source>
        <strain evidence="1 2">ATCC 43325</strain>
    </source>
</reference>
<keyword evidence="2" id="KW-1185">Reference proteome</keyword>
<comment type="caution">
    <text evidence="1">The sequence shown here is derived from an EMBL/GenBank/DDBJ whole genome shotgun (WGS) entry which is preliminary data.</text>
</comment>
<dbReference type="InterPro" id="IPR011009">
    <property type="entry name" value="Kinase-like_dom_sf"/>
</dbReference>
<evidence type="ECO:0008006" key="3">
    <source>
        <dbReference type="Google" id="ProtNLM"/>
    </source>
</evidence>
<dbReference type="SUPFAM" id="SSF56112">
    <property type="entry name" value="Protein kinase-like (PK-like)"/>
    <property type="match status" value="1"/>
</dbReference>
<dbReference type="AlphaFoldDB" id="C9PRH0"/>
<gene>
    <name evidence="1" type="ORF">HMPREF0621_1594</name>
</gene>
<dbReference type="Proteomes" id="UP000005519">
    <property type="component" value="Unassembled WGS sequence"/>
</dbReference>